<dbReference type="Proteomes" id="UP000679213">
    <property type="component" value="Chromosome I"/>
</dbReference>
<evidence type="ECO:0000313" key="8">
    <source>
        <dbReference type="Proteomes" id="UP000679213"/>
    </source>
</evidence>
<comment type="similarity">
    <text evidence="1 5">Belongs to the eukaryotic ribosomal protein eL30 family.</text>
</comment>
<keyword evidence="8" id="KW-1185">Reference proteome</keyword>
<feature type="domain" description="Ribosomal protein eL8/eL30/eS12/Gadd45" evidence="6">
    <location>
        <begin position="8"/>
        <end position="100"/>
    </location>
</feature>
<gene>
    <name evidence="5 7" type="primary">rpl30e</name>
    <name evidence="7" type="ORF">MLAUSG7_1526</name>
</gene>
<evidence type="ECO:0000313" key="7">
    <source>
        <dbReference type="EMBL" id="CAB3289995.1"/>
    </source>
</evidence>
<keyword evidence="3 5" id="KW-0687">Ribonucleoprotein</keyword>
<dbReference type="Pfam" id="PF01248">
    <property type="entry name" value="Ribosomal_L7Ae"/>
    <property type="match status" value="1"/>
</dbReference>
<dbReference type="AlphaFoldDB" id="A0A8D6SYV5"/>
<dbReference type="GO" id="GO:0006412">
    <property type="term" value="P:translation"/>
    <property type="evidence" value="ECO:0007669"/>
    <property type="project" value="UniProtKB-UniRule"/>
</dbReference>
<dbReference type="GO" id="GO:0022625">
    <property type="term" value="C:cytosolic large ribosomal subunit"/>
    <property type="evidence" value="ECO:0007669"/>
    <property type="project" value="InterPro"/>
</dbReference>
<dbReference type="PROSITE" id="PS00993">
    <property type="entry name" value="RIBOSOMAL_L30E_2"/>
    <property type="match status" value="1"/>
</dbReference>
<dbReference type="InterPro" id="IPR000231">
    <property type="entry name" value="Ribosomal_eL30"/>
</dbReference>
<evidence type="ECO:0000256" key="4">
    <source>
        <dbReference type="ARBA" id="ARBA00035231"/>
    </source>
</evidence>
<accession>A0A8D6SYV5</accession>
<dbReference type="EMBL" id="LR792632">
    <property type="protein sequence ID" value="CAB3289995.1"/>
    <property type="molecule type" value="Genomic_DNA"/>
</dbReference>
<name>A0A8D6SYV5_9EURY</name>
<organism evidence="7 8">
    <name type="scientific">Methanocaldococcus lauensis</name>
    <dbReference type="NCBI Taxonomy" id="2546128"/>
    <lineage>
        <taxon>Archaea</taxon>
        <taxon>Methanobacteriati</taxon>
        <taxon>Methanobacteriota</taxon>
        <taxon>Methanomada group</taxon>
        <taxon>Methanococci</taxon>
        <taxon>Methanococcales</taxon>
        <taxon>Methanocaldococcaceae</taxon>
        <taxon>Methanocaldococcus</taxon>
    </lineage>
</organism>
<sequence>MRRRESMDVNKAIRTAVDTGKVILGSKRTIKFIKHGEGKLVVIAGNIPKDLEEDVKYYAKLSNIPVYQHKITSLELGAVCGKPFPVAALLVLDEGLSNIMELVEKKEGGE</sequence>
<dbReference type="KEGG" id="mesg:MLAUSG7_1526"/>
<proteinExistence type="inferred from homology"/>
<evidence type="ECO:0000259" key="6">
    <source>
        <dbReference type="Pfam" id="PF01248"/>
    </source>
</evidence>
<evidence type="ECO:0000256" key="5">
    <source>
        <dbReference type="HAMAP-Rule" id="MF_00481"/>
    </source>
</evidence>
<dbReference type="PANTHER" id="PTHR11449">
    <property type="entry name" value="RIBOSOMAL PROTEIN L30"/>
    <property type="match status" value="1"/>
</dbReference>
<protein>
    <recommendedName>
        <fullName evidence="4 5">Large ribosomal subunit protein eL30</fullName>
    </recommendedName>
</protein>
<reference evidence="7 8" key="1">
    <citation type="submission" date="2020-04" db="EMBL/GenBank/DDBJ databases">
        <authorList>
            <consortium name="Genoscope - CEA"/>
            <person name="William W."/>
        </authorList>
    </citation>
    <scope>NUCLEOTIDE SEQUENCE [LARGE SCALE GENOMIC DNA]</scope>
    <source>
        <strain evidence="7 8">SG7</strain>
    </source>
</reference>
<dbReference type="Gene3D" id="3.30.1330.30">
    <property type="match status" value="1"/>
</dbReference>
<dbReference type="InterPro" id="IPR039109">
    <property type="entry name" value="Ribosomal_eL30-like"/>
</dbReference>
<dbReference type="InterPro" id="IPR029064">
    <property type="entry name" value="Ribosomal_eL30-like_sf"/>
</dbReference>
<dbReference type="GO" id="GO:0003723">
    <property type="term" value="F:RNA binding"/>
    <property type="evidence" value="ECO:0007669"/>
    <property type="project" value="InterPro"/>
</dbReference>
<dbReference type="InterPro" id="IPR004038">
    <property type="entry name" value="Ribosomal_eL8/eL30/eS12/Gad45"/>
</dbReference>
<dbReference type="GeneID" id="65884307"/>
<evidence type="ECO:0000256" key="2">
    <source>
        <dbReference type="ARBA" id="ARBA00022980"/>
    </source>
</evidence>
<evidence type="ECO:0000256" key="1">
    <source>
        <dbReference type="ARBA" id="ARBA00007326"/>
    </source>
</evidence>
<keyword evidence="2 5" id="KW-0689">Ribosomal protein</keyword>
<dbReference type="SUPFAM" id="SSF55315">
    <property type="entry name" value="L30e-like"/>
    <property type="match status" value="1"/>
</dbReference>
<dbReference type="RefSeq" id="WP_214399842.1">
    <property type="nucleotide sequence ID" value="NZ_LR792632.1"/>
</dbReference>
<dbReference type="GO" id="GO:0003735">
    <property type="term" value="F:structural constituent of ribosome"/>
    <property type="evidence" value="ECO:0007669"/>
    <property type="project" value="InterPro"/>
</dbReference>
<dbReference type="HAMAP" id="MF_00481">
    <property type="entry name" value="Ribosomal_eL30"/>
    <property type="match status" value="1"/>
</dbReference>
<dbReference type="PROSITE" id="PS00709">
    <property type="entry name" value="RIBOSOMAL_L30E_1"/>
    <property type="match status" value="1"/>
</dbReference>
<dbReference type="FunFam" id="3.30.1330.30:FF:000053">
    <property type="entry name" value="50S ribosomal protein L30e"/>
    <property type="match status" value="1"/>
</dbReference>
<dbReference type="NCBIfam" id="NF002172">
    <property type="entry name" value="PRK01018.1"/>
    <property type="match status" value="1"/>
</dbReference>
<evidence type="ECO:0000256" key="3">
    <source>
        <dbReference type="ARBA" id="ARBA00023274"/>
    </source>
</evidence>
<dbReference type="InterPro" id="IPR022991">
    <property type="entry name" value="Ribosomal_eL30_CS"/>
</dbReference>